<gene>
    <name evidence="10" type="ORF">EV664_11025</name>
</gene>
<evidence type="ECO:0000256" key="1">
    <source>
        <dbReference type="ARBA" id="ARBA00004071"/>
    </source>
</evidence>
<dbReference type="InterPro" id="IPR000933">
    <property type="entry name" value="Glyco_hydro_29"/>
</dbReference>
<feature type="chain" id="PRO_5020282712" description="alpha-L-fucosidase" evidence="7">
    <location>
        <begin position="26"/>
        <end position="546"/>
    </location>
</feature>
<dbReference type="GO" id="GO:0004560">
    <property type="term" value="F:alpha-L-fucosidase activity"/>
    <property type="evidence" value="ECO:0007669"/>
    <property type="project" value="InterPro"/>
</dbReference>
<dbReference type="EMBL" id="SNWD01000010">
    <property type="protein sequence ID" value="TDN80233.1"/>
    <property type="molecule type" value="Genomic_DNA"/>
</dbReference>
<comment type="function">
    <text evidence="1">Alpha-L-fucosidase is responsible for hydrolyzing the alpha-1,6-linked fucose joined to the reducing-end N-acetylglucosamine of the carbohydrate moieties of glycoproteins.</text>
</comment>
<dbReference type="Gene3D" id="3.20.20.80">
    <property type="entry name" value="Glycosidases"/>
    <property type="match status" value="1"/>
</dbReference>
<evidence type="ECO:0000313" key="11">
    <source>
        <dbReference type="Proteomes" id="UP000295493"/>
    </source>
</evidence>
<dbReference type="RefSeq" id="WP_133496283.1">
    <property type="nucleotide sequence ID" value="NZ_BMLU01000010.1"/>
</dbReference>
<dbReference type="EC" id="3.2.1.51" evidence="3"/>
<dbReference type="PANTHER" id="PTHR10030:SF37">
    <property type="entry name" value="ALPHA-L-FUCOSIDASE-RELATED"/>
    <property type="match status" value="1"/>
</dbReference>
<dbReference type="Pfam" id="PF01120">
    <property type="entry name" value="Alpha_L_fucos"/>
    <property type="match status" value="1"/>
</dbReference>
<dbReference type="Gene3D" id="2.60.40.1180">
    <property type="entry name" value="Golgi alpha-mannosidase II"/>
    <property type="match status" value="1"/>
</dbReference>
<dbReference type="GO" id="GO:0005764">
    <property type="term" value="C:lysosome"/>
    <property type="evidence" value="ECO:0007669"/>
    <property type="project" value="TreeGrafter"/>
</dbReference>
<dbReference type="SMART" id="SM00812">
    <property type="entry name" value="Alpha_L_fucos"/>
    <property type="match status" value="1"/>
</dbReference>
<evidence type="ECO:0000256" key="6">
    <source>
        <dbReference type="ARBA" id="ARBA00023295"/>
    </source>
</evidence>
<organism evidence="10 11">
    <name type="scientific">Stakelama pacifica</name>
    <dbReference type="NCBI Taxonomy" id="517720"/>
    <lineage>
        <taxon>Bacteria</taxon>
        <taxon>Pseudomonadati</taxon>
        <taxon>Pseudomonadota</taxon>
        <taxon>Alphaproteobacteria</taxon>
        <taxon>Sphingomonadales</taxon>
        <taxon>Sphingomonadaceae</taxon>
        <taxon>Stakelama</taxon>
    </lineage>
</organism>
<dbReference type="InterPro" id="IPR016286">
    <property type="entry name" value="FUC_metazoa-typ"/>
</dbReference>
<keyword evidence="6" id="KW-0326">Glycosidase</keyword>
<evidence type="ECO:0000256" key="7">
    <source>
        <dbReference type="SAM" id="SignalP"/>
    </source>
</evidence>
<keyword evidence="5" id="KW-0378">Hydrolase</keyword>
<keyword evidence="11" id="KW-1185">Reference proteome</keyword>
<evidence type="ECO:0000259" key="8">
    <source>
        <dbReference type="Pfam" id="PF01120"/>
    </source>
</evidence>
<dbReference type="SUPFAM" id="SSF51445">
    <property type="entry name" value="(Trans)glycosidases"/>
    <property type="match status" value="1"/>
</dbReference>
<dbReference type="OrthoDB" id="7176684at2"/>
<feature type="domain" description="Alpha-L-fucosidase C-terminal" evidence="9">
    <location>
        <begin position="457"/>
        <end position="538"/>
    </location>
</feature>
<evidence type="ECO:0000313" key="10">
    <source>
        <dbReference type="EMBL" id="TDN80233.1"/>
    </source>
</evidence>
<dbReference type="Pfam" id="PF16757">
    <property type="entry name" value="Fucosidase_C"/>
    <property type="match status" value="1"/>
</dbReference>
<name>A0A4R6FG45_9SPHN</name>
<evidence type="ECO:0000256" key="2">
    <source>
        <dbReference type="ARBA" id="ARBA00007951"/>
    </source>
</evidence>
<accession>A0A4R6FG45</accession>
<evidence type="ECO:0000256" key="5">
    <source>
        <dbReference type="ARBA" id="ARBA00022801"/>
    </source>
</evidence>
<dbReference type="PIRSF" id="PIRSF001092">
    <property type="entry name" value="Alpha-L-fucosidase"/>
    <property type="match status" value="1"/>
</dbReference>
<feature type="domain" description="Glycoside hydrolase family 29 N-terminal" evidence="8">
    <location>
        <begin position="31"/>
        <end position="429"/>
    </location>
</feature>
<proteinExistence type="inferred from homology"/>
<evidence type="ECO:0000256" key="3">
    <source>
        <dbReference type="ARBA" id="ARBA00012662"/>
    </source>
</evidence>
<evidence type="ECO:0000259" key="9">
    <source>
        <dbReference type="Pfam" id="PF16757"/>
    </source>
</evidence>
<comment type="similarity">
    <text evidence="2">Belongs to the glycosyl hydrolase 29 family.</text>
</comment>
<feature type="signal peptide" evidence="7">
    <location>
        <begin position="1"/>
        <end position="25"/>
    </location>
</feature>
<dbReference type="Proteomes" id="UP000295493">
    <property type="component" value="Unassembled WGS sequence"/>
</dbReference>
<dbReference type="InterPro" id="IPR013780">
    <property type="entry name" value="Glyco_hydro_b"/>
</dbReference>
<sequence>MALEIGRRSVLAGMAAMGMARNALAAGPLALKQGPVQANWPSLVDNYRYPEWFRDAKLGLWAHWGPQSVPEQGDWYGRFMYMQGHPMYEHHLKTYGHPSKTGFMDVQNRWTADRWDPDALIARYQKAGAKYFVALACHHDNLDCYDSRYQPWNSLRVGPKKDVVGIWEKAARKAGLRFGVSNHAAHSWHWYQTAYGYDPEGPLKGVRYDAFRLTKADGKGQWWEGLDPQQLYTGAHIVAPDGIDSIDAMNAWHEKHDGQWVEHGPPNDPAYVSKWLMRQIDLVEKYRPDLVYFDDYRLPFGSVGLEAAADYYNRSIDWHGKIDVALTAKKLKPWERFGVVEDVERGFADRIWDEPWQTDTCIGDWFYNIARLKDRSYKSAEQVMQRLADVVSKNGNLLLSIPQPGDGSIDSEEEKILDRMTDWMAINGEAIFASRPWHRFGEGPTTLKTGMQNEAEQKPFTAEDIRFTTKGETLYAILLGWPRGETIIKSLGARALAGRRVERVTLLGGGTISHRQDGDALRFRLPSDAGERFVPVLRIDGKGLTA</sequence>
<dbReference type="InterPro" id="IPR031919">
    <property type="entry name" value="Fucosidase_C"/>
</dbReference>
<dbReference type="InterPro" id="IPR017853">
    <property type="entry name" value="GH"/>
</dbReference>
<reference evidence="10 11" key="1">
    <citation type="submission" date="2019-03" db="EMBL/GenBank/DDBJ databases">
        <title>Genomic Encyclopedia of Type Strains, Phase IV (KMG-IV): sequencing the most valuable type-strain genomes for metagenomic binning, comparative biology and taxonomic classification.</title>
        <authorList>
            <person name="Goeker M."/>
        </authorList>
    </citation>
    <scope>NUCLEOTIDE SEQUENCE [LARGE SCALE GENOMIC DNA]</scope>
    <source>
        <strain evidence="10 11">DSM 25059</strain>
    </source>
</reference>
<dbReference type="InterPro" id="IPR057739">
    <property type="entry name" value="Glyco_hydro_29_N"/>
</dbReference>
<dbReference type="AlphaFoldDB" id="A0A4R6FG45"/>
<keyword evidence="4 7" id="KW-0732">Signal</keyword>
<dbReference type="GO" id="GO:0016139">
    <property type="term" value="P:glycoside catabolic process"/>
    <property type="evidence" value="ECO:0007669"/>
    <property type="project" value="TreeGrafter"/>
</dbReference>
<protein>
    <recommendedName>
        <fullName evidence="3">alpha-L-fucosidase</fullName>
        <ecNumber evidence="3">3.2.1.51</ecNumber>
    </recommendedName>
</protein>
<dbReference type="GO" id="GO:0006004">
    <property type="term" value="P:fucose metabolic process"/>
    <property type="evidence" value="ECO:0007669"/>
    <property type="project" value="InterPro"/>
</dbReference>
<dbReference type="PANTHER" id="PTHR10030">
    <property type="entry name" value="ALPHA-L-FUCOSIDASE"/>
    <property type="match status" value="1"/>
</dbReference>
<evidence type="ECO:0000256" key="4">
    <source>
        <dbReference type="ARBA" id="ARBA00022729"/>
    </source>
</evidence>
<comment type="caution">
    <text evidence="10">The sequence shown here is derived from an EMBL/GenBank/DDBJ whole genome shotgun (WGS) entry which is preliminary data.</text>
</comment>